<feature type="region of interest" description="Disordered" evidence="1">
    <location>
        <begin position="224"/>
        <end position="245"/>
    </location>
</feature>
<comment type="caution">
    <text evidence="2">The sequence shown here is derived from an EMBL/GenBank/DDBJ whole genome shotgun (WGS) entry which is preliminary data.</text>
</comment>
<keyword evidence="3" id="KW-1185">Reference proteome</keyword>
<dbReference type="Proteomes" id="UP001279734">
    <property type="component" value="Unassembled WGS sequence"/>
</dbReference>
<protein>
    <submittedName>
        <fullName evidence="2">Uncharacterized protein</fullName>
    </submittedName>
</protein>
<evidence type="ECO:0000256" key="1">
    <source>
        <dbReference type="SAM" id="MobiDB-lite"/>
    </source>
</evidence>
<evidence type="ECO:0000313" key="2">
    <source>
        <dbReference type="EMBL" id="GMH04764.1"/>
    </source>
</evidence>
<accession>A0AAD3S5P9</accession>
<organism evidence="2 3">
    <name type="scientific">Nepenthes gracilis</name>
    <name type="common">Slender pitcher plant</name>
    <dbReference type="NCBI Taxonomy" id="150966"/>
    <lineage>
        <taxon>Eukaryota</taxon>
        <taxon>Viridiplantae</taxon>
        <taxon>Streptophyta</taxon>
        <taxon>Embryophyta</taxon>
        <taxon>Tracheophyta</taxon>
        <taxon>Spermatophyta</taxon>
        <taxon>Magnoliopsida</taxon>
        <taxon>eudicotyledons</taxon>
        <taxon>Gunneridae</taxon>
        <taxon>Pentapetalae</taxon>
        <taxon>Caryophyllales</taxon>
        <taxon>Nepenthaceae</taxon>
        <taxon>Nepenthes</taxon>
    </lineage>
</organism>
<sequence length="245" mass="26985">MEVGADANLLSKVRIRTGCPTLLPDQSYSEVAIAYQWMRVRCGLYKHIGHIASQCNSTKVYRPTGRILTESNPSSSHGRDSQIPSFVFPEKNISGTNDLPSSLRGAGEFGALEGCPVYGTNGYCCCFAKHTTESHFIVLMCSFGYVASPRPTCKYSQDAPDQVEEAVEDEEDFSDPMLIALKILLEANATLIYLESLTSEGWQTVHDFQEKSLLAVTDEDGVLQVSTPPPLAQDGTWKKAKSRRH</sequence>
<dbReference type="EMBL" id="BSYO01000005">
    <property type="protein sequence ID" value="GMH04764.1"/>
    <property type="molecule type" value="Genomic_DNA"/>
</dbReference>
<proteinExistence type="predicted"/>
<dbReference type="AlphaFoldDB" id="A0AAD3S5P9"/>
<name>A0AAD3S5P9_NEPGR</name>
<gene>
    <name evidence="2" type="ORF">Nepgr_006604</name>
</gene>
<evidence type="ECO:0000313" key="3">
    <source>
        <dbReference type="Proteomes" id="UP001279734"/>
    </source>
</evidence>
<reference evidence="2" key="1">
    <citation type="submission" date="2023-05" db="EMBL/GenBank/DDBJ databases">
        <title>Nepenthes gracilis genome sequencing.</title>
        <authorList>
            <person name="Fukushima K."/>
        </authorList>
    </citation>
    <scope>NUCLEOTIDE SEQUENCE</scope>
    <source>
        <strain evidence="2">SING2019-196</strain>
    </source>
</reference>